<reference evidence="3" key="2">
    <citation type="submission" date="2023-01" db="EMBL/GenBank/DDBJ databases">
        <title>Draft genome sequence of Portibacter lacus strain NBRC 108769.</title>
        <authorList>
            <person name="Sun Q."/>
            <person name="Mori K."/>
        </authorList>
    </citation>
    <scope>NUCLEOTIDE SEQUENCE</scope>
    <source>
        <strain evidence="3">NBRC 108769</strain>
    </source>
</reference>
<dbReference type="EMBL" id="BSOH01000021">
    <property type="protein sequence ID" value="GLR18471.1"/>
    <property type="molecule type" value="Genomic_DNA"/>
</dbReference>
<evidence type="ECO:0000313" key="3">
    <source>
        <dbReference type="EMBL" id="GLR18471.1"/>
    </source>
</evidence>
<proteinExistence type="inferred from homology"/>
<dbReference type="Proteomes" id="UP001156666">
    <property type="component" value="Unassembled WGS sequence"/>
</dbReference>
<dbReference type="InterPro" id="IPR011008">
    <property type="entry name" value="Dimeric_a/b-barrel"/>
</dbReference>
<organism evidence="3 4">
    <name type="scientific">Portibacter lacus</name>
    <dbReference type="NCBI Taxonomy" id="1099794"/>
    <lineage>
        <taxon>Bacteria</taxon>
        <taxon>Pseudomonadati</taxon>
        <taxon>Bacteroidota</taxon>
        <taxon>Saprospiria</taxon>
        <taxon>Saprospirales</taxon>
        <taxon>Haliscomenobacteraceae</taxon>
        <taxon>Portibacter</taxon>
    </lineage>
</organism>
<comment type="similarity">
    <text evidence="1">Belongs to the YciI family.</text>
</comment>
<sequence>MKEYMMIFLGADYANANLSQEQIQERMGKWFAWGDKMGKAGILVGGEALAAGGKRISGKAGKDRVITDTPAIESKELIGGYYTVKAESFDDVVKITEDYPDFDLGGTVEIREVINFDQ</sequence>
<dbReference type="RefSeq" id="WP_235295231.1">
    <property type="nucleotide sequence ID" value="NZ_BSOH01000021.1"/>
</dbReference>
<reference evidence="3" key="1">
    <citation type="journal article" date="2014" name="Int. J. Syst. Evol. Microbiol.">
        <title>Complete genome sequence of Corynebacterium casei LMG S-19264T (=DSM 44701T), isolated from a smear-ripened cheese.</title>
        <authorList>
            <consortium name="US DOE Joint Genome Institute (JGI-PGF)"/>
            <person name="Walter F."/>
            <person name="Albersmeier A."/>
            <person name="Kalinowski J."/>
            <person name="Ruckert C."/>
        </authorList>
    </citation>
    <scope>NUCLEOTIDE SEQUENCE</scope>
    <source>
        <strain evidence="3">NBRC 108769</strain>
    </source>
</reference>
<feature type="domain" description="YCII-related" evidence="2">
    <location>
        <begin position="18"/>
        <end position="116"/>
    </location>
</feature>
<comment type="caution">
    <text evidence="3">The sequence shown here is derived from an EMBL/GenBank/DDBJ whole genome shotgun (WGS) entry which is preliminary data.</text>
</comment>
<dbReference type="Gene3D" id="3.30.70.1060">
    <property type="entry name" value="Dimeric alpha+beta barrel"/>
    <property type="match status" value="1"/>
</dbReference>
<dbReference type="PANTHER" id="PTHR35174">
    <property type="entry name" value="BLL7171 PROTEIN-RELATED"/>
    <property type="match status" value="1"/>
</dbReference>
<gene>
    <name evidence="3" type="ORF">GCM10007940_30870</name>
</gene>
<evidence type="ECO:0000313" key="4">
    <source>
        <dbReference type="Proteomes" id="UP001156666"/>
    </source>
</evidence>
<protein>
    <recommendedName>
        <fullName evidence="2">YCII-related domain-containing protein</fullName>
    </recommendedName>
</protein>
<dbReference type="Pfam" id="PF03795">
    <property type="entry name" value="YCII"/>
    <property type="match status" value="1"/>
</dbReference>
<dbReference type="AlphaFoldDB" id="A0AA37STE4"/>
<dbReference type="SUPFAM" id="SSF54909">
    <property type="entry name" value="Dimeric alpha+beta barrel"/>
    <property type="match status" value="1"/>
</dbReference>
<accession>A0AA37STE4</accession>
<evidence type="ECO:0000256" key="1">
    <source>
        <dbReference type="ARBA" id="ARBA00007689"/>
    </source>
</evidence>
<dbReference type="InterPro" id="IPR005545">
    <property type="entry name" value="YCII"/>
</dbReference>
<keyword evidence="4" id="KW-1185">Reference proteome</keyword>
<evidence type="ECO:0000259" key="2">
    <source>
        <dbReference type="Pfam" id="PF03795"/>
    </source>
</evidence>
<name>A0AA37STE4_9BACT</name>
<dbReference type="PANTHER" id="PTHR35174:SF3">
    <property type="entry name" value="BLL7171 PROTEIN"/>
    <property type="match status" value="1"/>
</dbReference>